<sequence>MPSCVNVVYVPKIGAVNERSRLLRSKIRDGRVWEYFYGSQTPLQPHSFQVKFSD</sequence>
<feature type="non-terminal residue" evidence="1">
    <location>
        <position position="54"/>
    </location>
</feature>
<reference evidence="1 2" key="1">
    <citation type="submission" date="2013-11" db="EMBL/GenBank/DDBJ databases">
        <title>Genome sequencing of Stegodyphus mimosarum.</title>
        <authorList>
            <person name="Bechsgaard J."/>
        </authorList>
    </citation>
    <scope>NUCLEOTIDE SEQUENCE [LARGE SCALE GENOMIC DNA]</scope>
</reference>
<dbReference type="OrthoDB" id="258143at2759"/>
<evidence type="ECO:0000313" key="1">
    <source>
        <dbReference type="EMBL" id="KFM61612.1"/>
    </source>
</evidence>
<evidence type="ECO:0000313" key="2">
    <source>
        <dbReference type="Proteomes" id="UP000054359"/>
    </source>
</evidence>
<organism evidence="1 2">
    <name type="scientific">Stegodyphus mimosarum</name>
    <name type="common">African social velvet spider</name>
    <dbReference type="NCBI Taxonomy" id="407821"/>
    <lineage>
        <taxon>Eukaryota</taxon>
        <taxon>Metazoa</taxon>
        <taxon>Ecdysozoa</taxon>
        <taxon>Arthropoda</taxon>
        <taxon>Chelicerata</taxon>
        <taxon>Arachnida</taxon>
        <taxon>Araneae</taxon>
        <taxon>Araneomorphae</taxon>
        <taxon>Entelegynae</taxon>
        <taxon>Eresoidea</taxon>
        <taxon>Eresidae</taxon>
        <taxon>Stegodyphus</taxon>
    </lineage>
</organism>
<accession>A0A087T923</accession>
<dbReference type="AlphaFoldDB" id="A0A087T923"/>
<protein>
    <submittedName>
        <fullName evidence="1">Protein CLP1-like protein</fullName>
    </submittedName>
</protein>
<name>A0A087T923_STEMI</name>
<gene>
    <name evidence="1" type="ORF">X975_01156</name>
</gene>
<dbReference type="InterPro" id="IPR027417">
    <property type="entry name" value="P-loop_NTPase"/>
</dbReference>
<dbReference type="Proteomes" id="UP000054359">
    <property type="component" value="Unassembled WGS sequence"/>
</dbReference>
<proteinExistence type="predicted"/>
<dbReference type="Gene3D" id="3.40.50.300">
    <property type="entry name" value="P-loop containing nucleotide triphosphate hydrolases"/>
    <property type="match status" value="1"/>
</dbReference>
<dbReference type="EMBL" id="KK114053">
    <property type="protein sequence ID" value="KFM61612.1"/>
    <property type="molecule type" value="Genomic_DNA"/>
</dbReference>
<dbReference type="STRING" id="407821.A0A087T923"/>
<keyword evidence="2" id="KW-1185">Reference proteome</keyword>
<dbReference type="OMA" id="EIYGTEM"/>